<proteinExistence type="predicted"/>
<protein>
    <submittedName>
        <fullName evidence="2">BHLH domain-containing protein</fullName>
    </submittedName>
</protein>
<sequence length="188" mass="22329">MINENAAEYPSNYYQHLEINLPLKYFDDLLENPKSKWGKYKREDSRSPYQRKAANERERKRMHSINKGFDCLRERLPTPPYAKKLSKVETLKNAIDYICQLNNILEQTLQEESNQNPIQNESRKMVRSNVILHDPRSQAFETNDPEFGTCTLHINWRSTRERYSQQFLSQNDEKFASCSAIWIPPQQN</sequence>
<dbReference type="WBParaSite" id="JU765_v2.g13305.t1">
    <property type="protein sequence ID" value="JU765_v2.g13305.t1"/>
    <property type="gene ID" value="JU765_v2.g13305"/>
</dbReference>
<dbReference type="Proteomes" id="UP000887576">
    <property type="component" value="Unplaced"/>
</dbReference>
<name>A0AC34Q6V1_9BILA</name>
<evidence type="ECO:0000313" key="1">
    <source>
        <dbReference type="Proteomes" id="UP000887576"/>
    </source>
</evidence>
<organism evidence="1 2">
    <name type="scientific">Panagrolaimus sp. JU765</name>
    <dbReference type="NCBI Taxonomy" id="591449"/>
    <lineage>
        <taxon>Eukaryota</taxon>
        <taxon>Metazoa</taxon>
        <taxon>Ecdysozoa</taxon>
        <taxon>Nematoda</taxon>
        <taxon>Chromadorea</taxon>
        <taxon>Rhabditida</taxon>
        <taxon>Tylenchina</taxon>
        <taxon>Panagrolaimomorpha</taxon>
        <taxon>Panagrolaimoidea</taxon>
        <taxon>Panagrolaimidae</taxon>
        <taxon>Panagrolaimus</taxon>
    </lineage>
</organism>
<accession>A0AC34Q6V1</accession>
<reference evidence="2" key="1">
    <citation type="submission" date="2022-11" db="UniProtKB">
        <authorList>
            <consortium name="WormBaseParasite"/>
        </authorList>
    </citation>
    <scope>IDENTIFICATION</scope>
</reference>
<evidence type="ECO:0000313" key="2">
    <source>
        <dbReference type="WBParaSite" id="JU765_v2.g13305.t1"/>
    </source>
</evidence>